<keyword evidence="9" id="KW-0187">Copper transport</keyword>
<dbReference type="FunFam" id="2.70.150.10:FF:000020">
    <property type="entry name" value="Copper-exporting P-type ATPase A"/>
    <property type="match status" value="1"/>
</dbReference>
<keyword evidence="3" id="KW-0813">Transport</keyword>
<dbReference type="AlphaFoldDB" id="A0A8I0LGG2"/>
<sequence>MSTPHHHGDHTGHEQHDDAATHGQAMPQDHPHSAIDEHHGHGDHASHDHDDDHHVHGHGDHAGHSVAMFRDKFWWTLILSVPVVFFSPMFADIIGYQIPQFPGSTWIAPILGTIIFIFGGAPFLKGGVAELKSRQPGMMLLIAMAITVAFVASWVTTLGIGGFHLDFWWELALLVTIMLLGHWMEMRALGSASSALDALAALLPDEAEKIDGDTTRTVPIAELAVGDLVLVRAGGRVPADGTVIDGSAEFDEAMITGESRPVFRDVGAHVVAGTVATDNSVRVRVEAVGTDTALAGIQRMVADAQESSSRAQALADRAAALLFWFALIAALITAVVWSMVGSPDDAVIRTVTVLVIACPHALGLAIPLVIAISTERAAKSGVLIKDRMALERMRTIDIVLFDKTGTLTEGAHAVTGVAPATGTSEGQLLALAAAAEADSEHPVARAIVAAANEHEEASRQPMRATGFTAASGRGVRALVDGADILVGGPNMLREFNLTIPGELNEQIESWEQRGAGVLHVVRDGQIIGALAVEDKIRPESRAAVQALQARGVKVALITGDARQVANAVGRDLGIDEVFAEVLPQDKDTKVAELQDRGLRVAMVGDGVNDAPALARAEVGIAIGAGTDVAMESAGVVLASDDPRAVLSMIELSRASYTKMIQNLIWASGYNILAVPLAAGVLAPIGFVLSPAVGAILMSASTIVVALNAQLLRRINLDPAHLAPSK</sequence>
<accession>A0A8I0LGG2</accession>
<evidence type="ECO:0000256" key="8">
    <source>
        <dbReference type="ARBA" id="ARBA00022741"/>
    </source>
</evidence>
<dbReference type="PANTHER" id="PTHR43520:SF5">
    <property type="entry name" value="CATION-TRANSPORTING P-TYPE ATPASE-RELATED"/>
    <property type="match status" value="1"/>
</dbReference>
<evidence type="ECO:0000256" key="6">
    <source>
        <dbReference type="ARBA" id="ARBA00022692"/>
    </source>
</evidence>
<evidence type="ECO:0000259" key="19">
    <source>
        <dbReference type="Pfam" id="PF00122"/>
    </source>
</evidence>
<dbReference type="InterPro" id="IPR023299">
    <property type="entry name" value="ATPase_P-typ_cyto_dom_N"/>
</dbReference>
<dbReference type="InterPro" id="IPR036412">
    <property type="entry name" value="HAD-like_sf"/>
</dbReference>
<dbReference type="SFLD" id="SFLDF00027">
    <property type="entry name" value="p-type_atpase"/>
    <property type="match status" value="1"/>
</dbReference>
<evidence type="ECO:0000256" key="7">
    <source>
        <dbReference type="ARBA" id="ARBA00022723"/>
    </source>
</evidence>
<dbReference type="SUPFAM" id="SSF81653">
    <property type="entry name" value="Calcium ATPase, transduction domain A"/>
    <property type="match status" value="1"/>
</dbReference>
<keyword evidence="12" id="KW-1278">Translocase</keyword>
<feature type="transmembrane region" description="Helical" evidence="17">
    <location>
        <begin position="167"/>
        <end position="184"/>
    </location>
</feature>
<feature type="transmembrane region" description="Helical" evidence="17">
    <location>
        <begin position="136"/>
        <end position="155"/>
    </location>
</feature>
<proteinExistence type="inferred from homology"/>
<evidence type="ECO:0000256" key="10">
    <source>
        <dbReference type="ARBA" id="ARBA00022840"/>
    </source>
</evidence>
<keyword evidence="11" id="KW-0460">Magnesium</keyword>
<keyword evidence="5" id="KW-0597">Phosphoprotein</keyword>
<evidence type="ECO:0000256" key="12">
    <source>
        <dbReference type="ARBA" id="ARBA00022967"/>
    </source>
</evidence>
<evidence type="ECO:0000256" key="13">
    <source>
        <dbReference type="ARBA" id="ARBA00022989"/>
    </source>
</evidence>
<keyword evidence="13 17" id="KW-1133">Transmembrane helix</keyword>
<evidence type="ECO:0000256" key="11">
    <source>
        <dbReference type="ARBA" id="ARBA00022842"/>
    </source>
</evidence>
<dbReference type="NCBIfam" id="TIGR01525">
    <property type="entry name" value="ATPase-IB_hvy"/>
    <property type="match status" value="1"/>
</dbReference>
<evidence type="ECO:0000256" key="4">
    <source>
        <dbReference type="ARBA" id="ARBA00022475"/>
    </source>
</evidence>
<evidence type="ECO:0000256" key="3">
    <source>
        <dbReference type="ARBA" id="ARBA00022448"/>
    </source>
</evidence>
<dbReference type="GO" id="GO:0005507">
    <property type="term" value="F:copper ion binding"/>
    <property type="evidence" value="ECO:0007669"/>
    <property type="project" value="TreeGrafter"/>
</dbReference>
<feature type="transmembrane region" description="Helical" evidence="17">
    <location>
        <begin position="318"/>
        <end position="340"/>
    </location>
</feature>
<evidence type="ECO:0000313" key="20">
    <source>
        <dbReference type="EMBL" id="MBD8031339.1"/>
    </source>
</evidence>
<dbReference type="PRINTS" id="PR00943">
    <property type="entry name" value="CUATPASE"/>
</dbReference>
<evidence type="ECO:0000256" key="14">
    <source>
        <dbReference type="ARBA" id="ARBA00023008"/>
    </source>
</evidence>
<feature type="transmembrane region" description="Helical" evidence="17">
    <location>
        <begin position="346"/>
        <end position="370"/>
    </location>
</feature>
<evidence type="ECO:0000256" key="16">
    <source>
        <dbReference type="ARBA" id="ARBA00023136"/>
    </source>
</evidence>
<dbReference type="Proteomes" id="UP000650224">
    <property type="component" value="Unassembled WGS sequence"/>
</dbReference>
<dbReference type="SFLD" id="SFLDS00003">
    <property type="entry name" value="Haloacid_Dehalogenase"/>
    <property type="match status" value="1"/>
</dbReference>
<dbReference type="InterPro" id="IPR018303">
    <property type="entry name" value="ATPase_P-typ_P_site"/>
</dbReference>
<keyword evidence="7 17" id="KW-0479">Metal-binding</keyword>
<evidence type="ECO:0000256" key="9">
    <source>
        <dbReference type="ARBA" id="ARBA00022796"/>
    </source>
</evidence>
<gene>
    <name evidence="20" type="ORF">H9627_13625</name>
</gene>
<dbReference type="PROSITE" id="PS00154">
    <property type="entry name" value="ATPASE_E1_E2"/>
    <property type="match status" value="1"/>
</dbReference>
<dbReference type="Pfam" id="PF00122">
    <property type="entry name" value="E1-E2_ATPase"/>
    <property type="match status" value="1"/>
</dbReference>
<dbReference type="PANTHER" id="PTHR43520">
    <property type="entry name" value="ATP7, ISOFORM B"/>
    <property type="match status" value="1"/>
</dbReference>
<dbReference type="InterPro" id="IPR044492">
    <property type="entry name" value="P_typ_ATPase_HD_dom"/>
</dbReference>
<name>A0A8I0LGG2_9CORY</name>
<keyword evidence="6 17" id="KW-0812">Transmembrane</keyword>
<dbReference type="GO" id="GO:0005886">
    <property type="term" value="C:plasma membrane"/>
    <property type="evidence" value="ECO:0007669"/>
    <property type="project" value="UniProtKB-SubCell"/>
</dbReference>
<keyword evidence="15" id="KW-0406">Ion transport</keyword>
<dbReference type="PRINTS" id="PR00119">
    <property type="entry name" value="CATATPASE"/>
</dbReference>
<dbReference type="GO" id="GO:0055070">
    <property type="term" value="P:copper ion homeostasis"/>
    <property type="evidence" value="ECO:0007669"/>
    <property type="project" value="TreeGrafter"/>
</dbReference>
<feature type="transmembrane region" description="Helical" evidence="17">
    <location>
        <begin position="663"/>
        <end position="686"/>
    </location>
</feature>
<dbReference type="Gene3D" id="3.40.1110.10">
    <property type="entry name" value="Calcium-transporting ATPase, cytoplasmic domain N"/>
    <property type="match status" value="1"/>
</dbReference>
<evidence type="ECO:0000256" key="1">
    <source>
        <dbReference type="ARBA" id="ARBA00004651"/>
    </source>
</evidence>
<protein>
    <submittedName>
        <fullName evidence="20">Heavy metal translocating P-type ATPase</fullName>
    </submittedName>
</protein>
<evidence type="ECO:0000256" key="18">
    <source>
        <dbReference type="SAM" id="MobiDB-lite"/>
    </source>
</evidence>
<dbReference type="InterPro" id="IPR023214">
    <property type="entry name" value="HAD_sf"/>
</dbReference>
<feature type="transmembrane region" description="Helical" evidence="17">
    <location>
        <begin position="106"/>
        <end position="124"/>
    </location>
</feature>
<keyword evidence="10 17" id="KW-0067">ATP-binding</keyword>
<evidence type="ECO:0000256" key="15">
    <source>
        <dbReference type="ARBA" id="ARBA00023065"/>
    </source>
</evidence>
<organism evidence="20 21">
    <name type="scientific">Corynebacterium gallinarum</name>
    <dbReference type="NCBI Taxonomy" id="2762214"/>
    <lineage>
        <taxon>Bacteria</taxon>
        <taxon>Bacillati</taxon>
        <taxon>Actinomycetota</taxon>
        <taxon>Actinomycetes</taxon>
        <taxon>Mycobacteriales</taxon>
        <taxon>Corynebacteriaceae</taxon>
        <taxon>Corynebacterium</taxon>
    </lineage>
</organism>
<dbReference type="InterPro" id="IPR001757">
    <property type="entry name" value="P_typ_ATPase"/>
</dbReference>
<keyword evidence="4 17" id="KW-1003">Cell membrane</keyword>
<comment type="subcellular location">
    <subcellularLocation>
        <location evidence="1">Cell membrane</location>
        <topology evidence="1">Multi-pass membrane protein</topology>
    </subcellularLocation>
</comment>
<feature type="region of interest" description="Disordered" evidence="18">
    <location>
        <begin position="1"/>
        <end position="60"/>
    </location>
</feature>
<dbReference type="EMBL" id="JACSPR010000014">
    <property type="protein sequence ID" value="MBD8031339.1"/>
    <property type="molecule type" value="Genomic_DNA"/>
</dbReference>
<keyword evidence="16 17" id="KW-0472">Membrane</keyword>
<dbReference type="InterPro" id="IPR059000">
    <property type="entry name" value="ATPase_P-type_domA"/>
</dbReference>
<dbReference type="InterPro" id="IPR023298">
    <property type="entry name" value="ATPase_P-typ_TM_dom_sf"/>
</dbReference>
<feature type="transmembrane region" description="Helical" evidence="17">
    <location>
        <begin position="692"/>
        <end position="711"/>
    </location>
</feature>
<dbReference type="GO" id="GO:0016887">
    <property type="term" value="F:ATP hydrolysis activity"/>
    <property type="evidence" value="ECO:0007669"/>
    <property type="project" value="InterPro"/>
</dbReference>
<dbReference type="Pfam" id="PF00702">
    <property type="entry name" value="Hydrolase"/>
    <property type="match status" value="1"/>
</dbReference>
<comment type="similarity">
    <text evidence="2 17">Belongs to the cation transport ATPase (P-type) (TC 3.A.3) family. Type IB subfamily.</text>
</comment>
<dbReference type="GO" id="GO:0005524">
    <property type="term" value="F:ATP binding"/>
    <property type="evidence" value="ECO:0007669"/>
    <property type="project" value="UniProtKB-UniRule"/>
</dbReference>
<keyword evidence="21" id="KW-1185">Reference proteome</keyword>
<dbReference type="Gene3D" id="2.70.150.10">
    <property type="entry name" value="Calcium-transporting ATPase, cytoplasmic transduction domain A"/>
    <property type="match status" value="1"/>
</dbReference>
<feature type="domain" description="P-type ATPase A" evidence="19">
    <location>
        <begin position="202"/>
        <end position="301"/>
    </location>
</feature>
<evidence type="ECO:0000256" key="2">
    <source>
        <dbReference type="ARBA" id="ARBA00006024"/>
    </source>
</evidence>
<dbReference type="NCBIfam" id="TIGR01494">
    <property type="entry name" value="ATPase_P-type"/>
    <property type="match status" value="1"/>
</dbReference>
<dbReference type="InterPro" id="IPR027256">
    <property type="entry name" value="P-typ_ATPase_IB"/>
</dbReference>
<dbReference type="Gene3D" id="3.40.50.1000">
    <property type="entry name" value="HAD superfamily/HAD-like"/>
    <property type="match status" value="1"/>
</dbReference>
<evidence type="ECO:0000256" key="17">
    <source>
        <dbReference type="RuleBase" id="RU362081"/>
    </source>
</evidence>
<dbReference type="SUPFAM" id="SSF56784">
    <property type="entry name" value="HAD-like"/>
    <property type="match status" value="1"/>
</dbReference>
<dbReference type="InterPro" id="IPR008250">
    <property type="entry name" value="ATPase_P-typ_transduc_dom_A_sf"/>
</dbReference>
<reference evidence="20 21" key="1">
    <citation type="submission" date="2020-08" db="EMBL/GenBank/DDBJ databases">
        <title>A Genomic Blueprint of the Chicken Gut Microbiome.</title>
        <authorList>
            <person name="Gilroy R."/>
            <person name="Ravi A."/>
            <person name="Getino M."/>
            <person name="Pursley I."/>
            <person name="Horton D.L."/>
            <person name="Alikhan N.-F."/>
            <person name="Baker D."/>
            <person name="Gharbi K."/>
            <person name="Hall N."/>
            <person name="Watson M."/>
            <person name="Adriaenssens E.M."/>
            <person name="Foster-Nyarko E."/>
            <person name="Jarju S."/>
            <person name="Secka A."/>
            <person name="Antonio M."/>
            <person name="Oren A."/>
            <person name="Chaudhuri R."/>
            <person name="La Ragione R.M."/>
            <person name="Hildebrand F."/>
            <person name="Pallen M.J."/>
        </authorList>
    </citation>
    <scope>NUCLEOTIDE SEQUENCE [LARGE SCALE GENOMIC DNA]</scope>
    <source>
        <strain evidence="20 21">Sa1YVA5</strain>
    </source>
</reference>
<evidence type="ECO:0000313" key="21">
    <source>
        <dbReference type="Proteomes" id="UP000650224"/>
    </source>
</evidence>
<keyword evidence="8 17" id="KW-0547">Nucleotide-binding</keyword>
<dbReference type="SFLD" id="SFLDG00002">
    <property type="entry name" value="C1.7:_P-type_atpase_like"/>
    <property type="match status" value="1"/>
</dbReference>
<evidence type="ECO:0000256" key="5">
    <source>
        <dbReference type="ARBA" id="ARBA00022553"/>
    </source>
</evidence>
<feature type="transmembrane region" description="Helical" evidence="17">
    <location>
        <begin position="73"/>
        <end position="94"/>
    </location>
</feature>
<feature type="compositionally biased region" description="Basic and acidic residues" evidence="18">
    <location>
        <begin position="9"/>
        <end position="20"/>
    </location>
</feature>
<feature type="compositionally biased region" description="Basic and acidic residues" evidence="18">
    <location>
        <begin position="29"/>
        <end position="60"/>
    </location>
</feature>
<comment type="caution">
    <text evidence="20">The sequence shown here is derived from an EMBL/GenBank/DDBJ whole genome shotgun (WGS) entry which is preliminary data.</text>
</comment>
<keyword evidence="14" id="KW-0186">Copper</keyword>
<dbReference type="GO" id="GO:0043682">
    <property type="term" value="F:P-type divalent copper transporter activity"/>
    <property type="evidence" value="ECO:0007669"/>
    <property type="project" value="TreeGrafter"/>
</dbReference>
<dbReference type="SUPFAM" id="SSF81665">
    <property type="entry name" value="Calcium ATPase, transmembrane domain M"/>
    <property type="match status" value="1"/>
</dbReference>